<protein>
    <submittedName>
        <fullName evidence="2">Uncharacterized protein</fullName>
    </submittedName>
</protein>
<accession>A0AAD9A0U4</accession>
<feature type="region of interest" description="Disordered" evidence="1">
    <location>
        <begin position="216"/>
        <end position="259"/>
    </location>
</feature>
<dbReference type="AlphaFoldDB" id="A0AAD9A0U4"/>
<evidence type="ECO:0000313" key="2">
    <source>
        <dbReference type="EMBL" id="KAK1839023.1"/>
    </source>
</evidence>
<evidence type="ECO:0000313" key="3">
    <source>
        <dbReference type="Proteomes" id="UP001243330"/>
    </source>
</evidence>
<organism evidence="2 3">
    <name type="scientific">Colletotrichum chrysophilum</name>
    <dbReference type="NCBI Taxonomy" id="1836956"/>
    <lineage>
        <taxon>Eukaryota</taxon>
        <taxon>Fungi</taxon>
        <taxon>Dikarya</taxon>
        <taxon>Ascomycota</taxon>
        <taxon>Pezizomycotina</taxon>
        <taxon>Sordariomycetes</taxon>
        <taxon>Hypocreomycetidae</taxon>
        <taxon>Glomerellales</taxon>
        <taxon>Glomerellaceae</taxon>
        <taxon>Colletotrichum</taxon>
        <taxon>Colletotrichum gloeosporioides species complex</taxon>
    </lineage>
</organism>
<reference evidence="2" key="1">
    <citation type="submission" date="2023-01" db="EMBL/GenBank/DDBJ databases">
        <title>Colletotrichum chrysophilum M932 genome sequence.</title>
        <authorList>
            <person name="Baroncelli R."/>
        </authorList>
    </citation>
    <scope>NUCLEOTIDE SEQUENCE</scope>
    <source>
        <strain evidence="2">M932</strain>
    </source>
</reference>
<dbReference type="Proteomes" id="UP001243330">
    <property type="component" value="Unassembled WGS sequence"/>
</dbReference>
<keyword evidence="3" id="KW-1185">Reference proteome</keyword>
<comment type="caution">
    <text evidence="2">The sequence shown here is derived from an EMBL/GenBank/DDBJ whole genome shotgun (WGS) entry which is preliminary data.</text>
</comment>
<evidence type="ECO:0000256" key="1">
    <source>
        <dbReference type="SAM" id="MobiDB-lite"/>
    </source>
</evidence>
<gene>
    <name evidence="2" type="ORF">CCHR01_18348</name>
</gene>
<dbReference type="EMBL" id="JAQOWY010000730">
    <property type="protein sequence ID" value="KAK1839023.1"/>
    <property type="molecule type" value="Genomic_DNA"/>
</dbReference>
<name>A0AAD9A0U4_9PEZI</name>
<proteinExistence type="predicted"/>
<feature type="region of interest" description="Disordered" evidence="1">
    <location>
        <begin position="158"/>
        <end position="195"/>
    </location>
</feature>
<sequence length="686" mass="76362">MIPFTTDFESWAAQVREHNVSHLTLSQLRDTHFSGSRIPHAAFSQLRAIWPPVQTADKALHALRRAGFIPDDDGGDGTGATSGRERKTPVTGRLYTEAECHLRALLGQMAPARPAGEPTTTPIAQSTWSSKLELLEAEEKLGIFAACLSLWRQARPVPGAHVDTGTQKGQIPPGLPPRSEEDGSDDSPSESGESSCEDLLALSFSDCEADFSRLMQDTTSKPPKDFKVSAPSEDPPIPATDSSESEGEPPTWNFEGRSEGTYKRTPYEAQTTVFFVAFFHALFTYRLSMLWSEFVRVAAEERQYKFDPSLFTACPDGAFYMPPFSPDPFLFFELKPFQRRMQRDKICREETAEMAAILSQQLALSRVAQTKLSEDESHNRLTISLNRDEYYITIVSYTTSYLRYINMPNNVTYSDGLSNQDMIWFQSYGPFRFNDIPVMYDFCNLVTAVVANKMGESKEGAGLIEYSSSRDGLPDNQSISIPVTHGTQACASKPTKRAELESLSKAVSVPSVTRRREDPPPVMELGKNCADAGDWETVLPNEAKDFVLEIDGPHRTRARFFRNEATPEAEARFPKMLDILRLGEKRQIAWKLVAQSPLMRTISTLSFAAASLQAQARLVPVHSLDVPSAYMTEQYGALGSVIVSSHALNSDNVCSAPWVETTKSTKDTQRRKHTITKGRRSIVFEG</sequence>